<dbReference type="InterPro" id="IPR057326">
    <property type="entry name" value="KR_dom"/>
</dbReference>
<accession>A0AAF0CPM6</accession>
<evidence type="ECO:0000256" key="3">
    <source>
        <dbReference type="RuleBase" id="RU000363"/>
    </source>
</evidence>
<dbReference type="GO" id="GO:0016491">
    <property type="term" value="F:oxidoreductase activity"/>
    <property type="evidence" value="ECO:0007669"/>
    <property type="project" value="UniProtKB-KW"/>
</dbReference>
<evidence type="ECO:0000256" key="1">
    <source>
        <dbReference type="ARBA" id="ARBA00006484"/>
    </source>
</evidence>
<dbReference type="KEGG" id="slom:PXH66_01580"/>
<organism evidence="5 6">
    <name type="scientific">Synoicihabitans lomoniglobus</name>
    <dbReference type="NCBI Taxonomy" id="2909285"/>
    <lineage>
        <taxon>Bacteria</taxon>
        <taxon>Pseudomonadati</taxon>
        <taxon>Verrucomicrobiota</taxon>
        <taxon>Opitutia</taxon>
        <taxon>Opitutales</taxon>
        <taxon>Opitutaceae</taxon>
        <taxon>Synoicihabitans</taxon>
    </lineage>
</organism>
<protein>
    <submittedName>
        <fullName evidence="5">SDR family NAD(P)-dependent oxidoreductase</fullName>
    </submittedName>
</protein>
<dbReference type="SMART" id="SM00822">
    <property type="entry name" value="PKS_KR"/>
    <property type="match status" value="1"/>
</dbReference>
<sequence>MAKPVVLITGASQGIGAEIARTFAKQLKGVRLALVARNEKNLTKTAKACAKLGATVATFLCDVTDETAVDAMAAAVTKRFKGVDVLINNAGRFYPTEFLAMSVADFDGLIAANLRSLFLVSRAIVPAMVKRGRGDVFNMSSIAGQNPYPGGAGYCAAKFGVTGLSKVMREELKDKGVRVCTVYPGATMSPSWEGSGADWTKMMPTADVARAFYDIYQLSRKTVVEDIVLRPQGGDL</sequence>
<dbReference type="PRINTS" id="PR00081">
    <property type="entry name" value="GDHRDH"/>
</dbReference>
<evidence type="ECO:0000256" key="2">
    <source>
        <dbReference type="ARBA" id="ARBA00023002"/>
    </source>
</evidence>
<evidence type="ECO:0000313" key="6">
    <source>
        <dbReference type="Proteomes" id="UP001218638"/>
    </source>
</evidence>
<dbReference type="CDD" id="cd05233">
    <property type="entry name" value="SDR_c"/>
    <property type="match status" value="1"/>
</dbReference>
<dbReference type="GO" id="GO:0016020">
    <property type="term" value="C:membrane"/>
    <property type="evidence" value="ECO:0007669"/>
    <property type="project" value="TreeGrafter"/>
</dbReference>
<dbReference type="AlphaFoldDB" id="A0AAF0CPM6"/>
<name>A0AAF0CPM6_9BACT</name>
<dbReference type="InterPro" id="IPR002347">
    <property type="entry name" value="SDR_fam"/>
</dbReference>
<dbReference type="PANTHER" id="PTHR44196:SF1">
    <property type="entry name" value="DEHYDROGENASE_REDUCTASE SDR FAMILY MEMBER 7B"/>
    <property type="match status" value="1"/>
</dbReference>
<reference evidence="5" key="1">
    <citation type="submission" date="2023-03" db="EMBL/GenBank/DDBJ databases">
        <title>Lomoglobus Profundus gen. nov., sp. nov., a novel member of the phylum Verrucomicrobia, isolated from deep-marine sediment of South China Sea.</title>
        <authorList>
            <person name="Ahmad T."/>
            <person name="Ishaq S.E."/>
            <person name="Wang F."/>
        </authorList>
    </citation>
    <scope>NUCLEOTIDE SEQUENCE</scope>
    <source>
        <strain evidence="5">LMO-M01</strain>
    </source>
</reference>
<dbReference type="InterPro" id="IPR020904">
    <property type="entry name" value="Sc_DH/Rdtase_CS"/>
</dbReference>
<dbReference type="InterPro" id="IPR036291">
    <property type="entry name" value="NAD(P)-bd_dom_sf"/>
</dbReference>
<dbReference type="PROSITE" id="PS00061">
    <property type="entry name" value="ADH_SHORT"/>
    <property type="match status" value="1"/>
</dbReference>
<gene>
    <name evidence="5" type="ORF">PXH66_01580</name>
</gene>
<keyword evidence="6" id="KW-1185">Reference proteome</keyword>
<dbReference type="PANTHER" id="PTHR44196">
    <property type="entry name" value="DEHYDROGENASE/REDUCTASE SDR FAMILY MEMBER 7B"/>
    <property type="match status" value="1"/>
</dbReference>
<dbReference type="EMBL" id="CP119075">
    <property type="protein sequence ID" value="WED65539.1"/>
    <property type="molecule type" value="Genomic_DNA"/>
</dbReference>
<dbReference type="SUPFAM" id="SSF51735">
    <property type="entry name" value="NAD(P)-binding Rossmann-fold domains"/>
    <property type="match status" value="1"/>
</dbReference>
<feature type="domain" description="Ketoreductase" evidence="4">
    <location>
        <begin position="4"/>
        <end position="202"/>
    </location>
</feature>
<dbReference type="RefSeq" id="WP_330928745.1">
    <property type="nucleotide sequence ID" value="NZ_CP119075.1"/>
</dbReference>
<dbReference type="Proteomes" id="UP001218638">
    <property type="component" value="Chromosome"/>
</dbReference>
<dbReference type="Gene3D" id="3.40.50.720">
    <property type="entry name" value="NAD(P)-binding Rossmann-like Domain"/>
    <property type="match status" value="1"/>
</dbReference>
<dbReference type="PRINTS" id="PR00080">
    <property type="entry name" value="SDRFAMILY"/>
</dbReference>
<evidence type="ECO:0000313" key="5">
    <source>
        <dbReference type="EMBL" id="WED65539.1"/>
    </source>
</evidence>
<proteinExistence type="inferred from homology"/>
<dbReference type="Pfam" id="PF00106">
    <property type="entry name" value="adh_short"/>
    <property type="match status" value="1"/>
</dbReference>
<keyword evidence="2" id="KW-0560">Oxidoreductase</keyword>
<evidence type="ECO:0000259" key="4">
    <source>
        <dbReference type="SMART" id="SM00822"/>
    </source>
</evidence>
<comment type="similarity">
    <text evidence="1 3">Belongs to the short-chain dehydrogenases/reductases (SDR) family.</text>
</comment>